<dbReference type="RefSeq" id="WP_350262770.1">
    <property type="nucleotide sequence ID" value="NZ_CP158294.1"/>
</dbReference>
<dbReference type="Pfam" id="PF00419">
    <property type="entry name" value="Fimbrial"/>
    <property type="match status" value="1"/>
</dbReference>
<keyword evidence="7" id="KW-0614">Plasmid</keyword>
<evidence type="ECO:0000256" key="3">
    <source>
        <dbReference type="ARBA" id="ARBA00022729"/>
    </source>
</evidence>
<protein>
    <recommendedName>
        <fullName evidence="6">Fimbrial-type adhesion domain-containing protein</fullName>
    </recommendedName>
</protein>
<dbReference type="EMBL" id="CP158294">
    <property type="protein sequence ID" value="XBV47724.1"/>
    <property type="molecule type" value="Genomic_DNA"/>
</dbReference>
<dbReference type="GO" id="GO:0043709">
    <property type="term" value="P:cell adhesion involved in single-species biofilm formation"/>
    <property type="evidence" value="ECO:0007669"/>
    <property type="project" value="TreeGrafter"/>
</dbReference>
<reference evidence="7" key="1">
    <citation type="submission" date="2024-06" db="EMBL/GenBank/DDBJ databases">
        <title>Multiomics insights into the TNT degradation mechanism by Pantoea sp. BJ2 isolated from an ammunition destruction site.</title>
        <authorList>
            <person name="Luo J."/>
        </authorList>
    </citation>
    <scope>NUCLEOTIDE SEQUENCE</scope>
    <source>
        <strain evidence="7">BJ2</strain>
        <plasmid evidence="7">plasmindB</plasmid>
    </source>
</reference>
<evidence type="ECO:0000313" key="7">
    <source>
        <dbReference type="EMBL" id="XBV47724.1"/>
    </source>
</evidence>
<dbReference type="AlphaFoldDB" id="A0AAU7U4D3"/>
<sequence>MMNYFKRHNKTHFFAVLMLMGLSGAQKGWADCVSSSMTKSLIGSYGDIVGPPNTVVTAVVNSAQPRIRVANTGTCWLRTTIGAGPVGSYYILYTTEPNGPVKSFFTSNGLGVDIKAYEIVGVRTDNGIITFRSPAAGEQGSFTWVTLSKVESPVSLIYDGYIDGHYAVVAGNIDSLNETITLPQVSSTEFNGKGSVIRDKAQTLGLSVTTVATTNISLRLTGNIDNAGLFIPNEGENTGVGVCILNTDSNNCINANEPIRLANNLKQELLNYSLAYVQRDETVKSGNIRGQITLSIVNQ</sequence>
<keyword evidence="4" id="KW-0281">Fimbrium</keyword>
<keyword evidence="3 5" id="KW-0732">Signal</keyword>
<evidence type="ECO:0000256" key="1">
    <source>
        <dbReference type="ARBA" id="ARBA00004561"/>
    </source>
</evidence>
<feature type="domain" description="Fimbrial-type adhesion" evidence="6">
    <location>
        <begin position="177"/>
        <end position="295"/>
    </location>
</feature>
<name>A0AAU7U4D3_9GAMM</name>
<dbReference type="GO" id="GO:0009289">
    <property type="term" value="C:pilus"/>
    <property type="evidence" value="ECO:0007669"/>
    <property type="project" value="UniProtKB-SubCell"/>
</dbReference>
<comment type="similarity">
    <text evidence="2">Belongs to the fimbrial protein family.</text>
</comment>
<dbReference type="Gene3D" id="2.60.40.1090">
    <property type="entry name" value="Fimbrial-type adhesion domain"/>
    <property type="match status" value="1"/>
</dbReference>
<evidence type="ECO:0000259" key="6">
    <source>
        <dbReference type="Pfam" id="PF00419"/>
    </source>
</evidence>
<dbReference type="SUPFAM" id="SSF49401">
    <property type="entry name" value="Bacterial adhesins"/>
    <property type="match status" value="1"/>
</dbReference>
<gene>
    <name evidence="7" type="ORF">AAF463_24195</name>
</gene>
<evidence type="ECO:0000256" key="5">
    <source>
        <dbReference type="SAM" id="SignalP"/>
    </source>
</evidence>
<organism evidence="7">
    <name type="scientific">Pantoea sp. BJ2</name>
    <dbReference type="NCBI Taxonomy" id="3141322"/>
    <lineage>
        <taxon>Bacteria</taxon>
        <taxon>Pseudomonadati</taxon>
        <taxon>Pseudomonadota</taxon>
        <taxon>Gammaproteobacteria</taxon>
        <taxon>Enterobacterales</taxon>
        <taxon>Erwiniaceae</taxon>
        <taxon>Pantoea</taxon>
    </lineage>
</organism>
<dbReference type="InterPro" id="IPR000259">
    <property type="entry name" value="Adhesion_dom_fimbrial"/>
</dbReference>
<dbReference type="InterPro" id="IPR036937">
    <property type="entry name" value="Adhesion_dom_fimbrial_sf"/>
</dbReference>
<dbReference type="PANTHER" id="PTHR33420:SF3">
    <property type="entry name" value="FIMBRIAL SUBUNIT ELFA"/>
    <property type="match status" value="1"/>
</dbReference>
<dbReference type="PANTHER" id="PTHR33420">
    <property type="entry name" value="FIMBRIAL SUBUNIT ELFA-RELATED"/>
    <property type="match status" value="1"/>
</dbReference>
<accession>A0AAU7U4D3</accession>
<dbReference type="InterPro" id="IPR008966">
    <property type="entry name" value="Adhesion_dom_sf"/>
</dbReference>
<proteinExistence type="inferred from homology"/>
<evidence type="ECO:0000256" key="2">
    <source>
        <dbReference type="ARBA" id="ARBA00006671"/>
    </source>
</evidence>
<comment type="subcellular location">
    <subcellularLocation>
        <location evidence="1">Fimbrium</location>
    </subcellularLocation>
</comment>
<evidence type="ECO:0000256" key="4">
    <source>
        <dbReference type="ARBA" id="ARBA00023263"/>
    </source>
</evidence>
<feature type="chain" id="PRO_5043313709" description="Fimbrial-type adhesion domain-containing protein" evidence="5">
    <location>
        <begin position="31"/>
        <end position="299"/>
    </location>
</feature>
<feature type="signal peptide" evidence="5">
    <location>
        <begin position="1"/>
        <end position="30"/>
    </location>
</feature>
<dbReference type="InterPro" id="IPR050263">
    <property type="entry name" value="Bact_Fimbrial_Adh_Pro"/>
</dbReference>
<geneLocation type="plasmid" evidence="7">
    <name>plasmindB</name>
</geneLocation>